<keyword evidence="2" id="KW-1185">Reference proteome</keyword>
<evidence type="ECO:0000313" key="1">
    <source>
        <dbReference type="EMBL" id="PCK31268.1"/>
    </source>
</evidence>
<dbReference type="Proteomes" id="UP000228621">
    <property type="component" value="Unassembled WGS sequence"/>
</dbReference>
<accession>A0A2A5JPC5</accession>
<dbReference type="AlphaFoldDB" id="A0A2A5JPC5"/>
<organism evidence="1 2">
    <name type="scientific">Pseudoalteromonas piscicida</name>
    <dbReference type="NCBI Taxonomy" id="43662"/>
    <lineage>
        <taxon>Bacteria</taxon>
        <taxon>Pseudomonadati</taxon>
        <taxon>Pseudomonadota</taxon>
        <taxon>Gammaproteobacteria</taxon>
        <taxon>Alteromonadales</taxon>
        <taxon>Pseudoalteromonadaceae</taxon>
        <taxon>Pseudoalteromonas</taxon>
    </lineage>
</organism>
<gene>
    <name evidence="1" type="ORF">CEX98_13275</name>
</gene>
<protein>
    <submittedName>
        <fullName evidence="1">Uncharacterized protein</fullName>
    </submittedName>
</protein>
<dbReference type="OrthoDB" id="6305596at2"/>
<sequence length="83" mass="9867">MSDLYGGTGVKFMHDLREFTCPALFVQFKWRLKHHDYTLGELRLLLSKDQNLVDIKNYLEQQAMNYQVIDLKKEEVCLEIMDV</sequence>
<proteinExistence type="predicted"/>
<comment type="caution">
    <text evidence="1">The sequence shown here is derived from an EMBL/GenBank/DDBJ whole genome shotgun (WGS) entry which is preliminary data.</text>
</comment>
<dbReference type="EMBL" id="NKHF01000060">
    <property type="protein sequence ID" value="PCK31268.1"/>
    <property type="molecule type" value="Genomic_DNA"/>
</dbReference>
<reference evidence="2" key="1">
    <citation type="journal article" date="2019" name="Genome Announc.">
        <title>Draft Genome Sequence of Pseudoalteromonas piscicida Strain 36Y ROTHPW, an Hypersaline Seawater Isolate from the South Coast of Sonora, Mexico.</title>
        <authorList>
            <person name="Sanchez-Diaz R."/>
            <person name="Molina-Garza Z.J."/>
            <person name="Cruz-Suarez L.E."/>
            <person name="Selvin J."/>
            <person name="Kiran G.S."/>
            <person name="Ibarra-Gamez J.C."/>
            <person name="Gomez-Gil B."/>
            <person name="Galaviz-Silva L."/>
        </authorList>
    </citation>
    <scope>NUCLEOTIDE SEQUENCE [LARGE SCALE GENOMIC DNA]</scope>
    <source>
        <strain evidence="2">36Y_RITHPW</strain>
    </source>
</reference>
<name>A0A2A5JPC5_PSEO7</name>
<evidence type="ECO:0000313" key="2">
    <source>
        <dbReference type="Proteomes" id="UP000228621"/>
    </source>
</evidence>